<dbReference type="PANTHER" id="PTHR34136:SF1">
    <property type="entry name" value="UDP-N-ACETYL-D-MANNOSAMINURONIC ACID TRANSFERASE"/>
    <property type="match status" value="1"/>
</dbReference>
<dbReference type="GO" id="GO:0071555">
    <property type="term" value="P:cell wall organization"/>
    <property type="evidence" value="ECO:0007669"/>
    <property type="project" value="UniProtKB-KW"/>
</dbReference>
<dbReference type="CDD" id="cd06533">
    <property type="entry name" value="Glyco_transf_WecG_TagA"/>
    <property type="match status" value="1"/>
</dbReference>
<dbReference type="Proteomes" id="UP000647416">
    <property type="component" value="Unassembled WGS sequence"/>
</dbReference>
<evidence type="ECO:0000256" key="2">
    <source>
        <dbReference type="ARBA" id="ARBA00022679"/>
    </source>
</evidence>
<keyword evidence="3 5" id="KW-0777">Teichoic acid biosynthesis</keyword>
<evidence type="ECO:0000256" key="4">
    <source>
        <dbReference type="ARBA" id="ARBA00023316"/>
    </source>
</evidence>
<accession>A0A926IRX5</accession>
<evidence type="ECO:0000313" key="6">
    <source>
        <dbReference type="EMBL" id="MBC8595784.1"/>
    </source>
</evidence>
<keyword evidence="1 5" id="KW-0328">Glycosyltransferase</keyword>
<dbReference type="GO" id="GO:0047244">
    <property type="term" value="F:N-acetylglucosaminyldiphosphoundecaprenol N-acetyl-beta-D-mannosaminyltransferase activity"/>
    <property type="evidence" value="ECO:0007669"/>
    <property type="project" value="UniProtKB-UniRule"/>
</dbReference>
<comment type="function">
    <text evidence="5">Catalyzes the conversion of GlcNAc-PP-undecaprenol into ManNAc-GlcNAc-PP-undecaprenol, the first committed lipid intermediate in the de novo synthesis of teichoic acid.</text>
</comment>
<dbReference type="GO" id="GO:0019350">
    <property type="term" value="P:teichoic acid biosynthetic process"/>
    <property type="evidence" value="ECO:0007669"/>
    <property type="project" value="UniProtKB-UniRule"/>
</dbReference>
<evidence type="ECO:0000256" key="1">
    <source>
        <dbReference type="ARBA" id="ARBA00022676"/>
    </source>
</evidence>
<comment type="pathway">
    <text evidence="5">Cell wall biogenesis; teichoic acid biosynthesis.</text>
</comment>
<evidence type="ECO:0000256" key="3">
    <source>
        <dbReference type="ARBA" id="ARBA00022944"/>
    </source>
</evidence>
<proteinExistence type="inferred from homology"/>
<comment type="similarity">
    <text evidence="5">Belongs to the glycosyltransferase 26 family. TagA/TarA subfamily.</text>
</comment>
<reference evidence="6" key="1">
    <citation type="submission" date="2020-08" db="EMBL/GenBank/DDBJ databases">
        <title>Genome public.</title>
        <authorList>
            <person name="Liu C."/>
            <person name="Sun Q."/>
        </authorList>
    </citation>
    <scope>NUCLEOTIDE SEQUENCE</scope>
    <source>
        <strain evidence="6">NSJ-50</strain>
    </source>
</reference>
<organism evidence="6 7">
    <name type="scientific">Qingrenia yutianensis</name>
    <dbReference type="NCBI Taxonomy" id="2763676"/>
    <lineage>
        <taxon>Bacteria</taxon>
        <taxon>Bacillati</taxon>
        <taxon>Bacillota</taxon>
        <taxon>Clostridia</taxon>
        <taxon>Eubacteriales</taxon>
        <taxon>Oscillospiraceae</taxon>
        <taxon>Qingrenia</taxon>
    </lineage>
</organism>
<keyword evidence="7" id="KW-1185">Reference proteome</keyword>
<dbReference type="NCBIfam" id="TIGR00696">
    <property type="entry name" value="wecG_tagA_cpsF"/>
    <property type="match status" value="1"/>
</dbReference>
<dbReference type="InterPro" id="IPR034714">
    <property type="entry name" value="TagA_TarA"/>
</dbReference>
<protein>
    <recommendedName>
        <fullName evidence="5">N-acetylglucosaminyldiphosphoundecaprenol N-acetyl-beta-D-mannosaminyltransferase</fullName>
        <ecNumber evidence="5">2.4.1.187</ecNumber>
    </recommendedName>
    <alternativeName>
        <fullName evidence="5">N-acetylmannosaminyltransferase</fullName>
    </alternativeName>
    <alternativeName>
        <fullName evidence="5">UDP-N-acetylmannosamine transferase</fullName>
    </alternativeName>
    <alternativeName>
        <fullName evidence="5">UDP-N-acetylmannosamine:N-acetylglucosaminyl pyrophosphorylundecaprenol N-acetylmannosaminyltransferase</fullName>
    </alternativeName>
</protein>
<name>A0A926IRX5_9FIRM</name>
<dbReference type="InterPro" id="IPR004629">
    <property type="entry name" value="WecG_TagA_CpsF"/>
</dbReference>
<gene>
    <name evidence="6" type="ORF">H8706_02740</name>
</gene>
<dbReference type="EC" id="2.4.1.187" evidence="5"/>
<dbReference type="PANTHER" id="PTHR34136">
    <property type="match status" value="1"/>
</dbReference>
<dbReference type="Pfam" id="PF03808">
    <property type="entry name" value="Glyco_tran_WecG"/>
    <property type="match status" value="1"/>
</dbReference>
<evidence type="ECO:0000313" key="7">
    <source>
        <dbReference type="Proteomes" id="UP000647416"/>
    </source>
</evidence>
<dbReference type="RefSeq" id="WP_178348569.1">
    <property type="nucleotide sequence ID" value="NZ_JACRTE010000002.1"/>
</dbReference>
<dbReference type="AlphaFoldDB" id="A0A926IRX5"/>
<keyword evidence="2 5" id="KW-0808">Transferase</keyword>
<dbReference type="HAMAP" id="MF_02070">
    <property type="entry name" value="TagA_TarA"/>
    <property type="match status" value="1"/>
</dbReference>
<comment type="caution">
    <text evidence="6">The sequence shown here is derived from an EMBL/GenBank/DDBJ whole genome shotgun (WGS) entry which is preliminary data.</text>
</comment>
<comment type="catalytic activity">
    <reaction evidence="5">
        <text>UDP-N-acetyl-alpha-D-mannosamine + N-acetyl-alpha-D-glucosaminyl-di-trans,octa-cis-undecaprenyl diphosphate = N-acetyl-beta-D-mannosaminyl-(1-&gt;4)-N-acetyl-alpha-D-glucosaminyl di-trans,octa-cis-undecaprenyl diphosphate + UDP + H(+)</text>
        <dbReference type="Rhea" id="RHEA:16053"/>
        <dbReference type="ChEBI" id="CHEBI:15378"/>
        <dbReference type="ChEBI" id="CHEBI:58223"/>
        <dbReference type="ChEBI" id="CHEBI:62959"/>
        <dbReference type="ChEBI" id="CHEBI:68623"/>
        <dbReference type="ChEBI" id="CHEBI:132210"/>
        <dbReference type="EC" id="2.4.1.187"/>
    </reaction>
</comment>
<keyword evidence="4 5" id="KW-0961">Cell wall biogenesis/degradation</keyword>
<sequence length="244" mass="27353">MDNKVDILGVNIDKLGIKDASEKIYSFLEDGGHHCVFTPNSEIIMAAHRDENFKKILNSADILTADGIGVVYASKILKNPITERAAGFDTAMELLKKMNDGKKSLYLFGSKPGVADRAAEKIKKMHPNIVISGCADGYFNAEKEKKIIDDINEKSPDVLFVCLGFPKQEKWIYEHKGKLNVKVMMGLGGSLDVIAGEAKRAPEIFQKLNMEWFYRLCKEPWRIGRMMDLPKFAVTVILKGKRAK</sequence>
<dbReference type="EMBL" id="JACRTE010000002">
    <property type="protein sequence ID" value="MBC8595784.1"/>
    <property type="molecule type" value="Genomic_DNA"/>
</dbReference>
<evidence type="ECO:0000256" key="5">
    <source>
        <dbReference type="HAMAP-Rule" id="MF_02070"/>
    </source>
</evidence>